<dbReference type="GO" id="GO:0005886">
    <property type="term" value="C:plasma membrane"/>
    <property type="evidence" value="ECO:0007669"/>
    <property type="project" value="UniProtKB-SubCell"/>
</dbReference>
<reference evidence="11 12" key="1">
    <citation type="journal article" date="2015" name="Microbiome">
        <title>Genomic resolution of linkages in carbon, nitrogen, and sulfur cycling among widespread estuary sediment bacteria.</title>
        <authorList>
            <person name="Baker B.J."/>
            <person name="Lazar C.S."/>
            <person name="Teske A.P."/>
            <person name="Dick G.J."/>
        </authorList>
    </citation>
    <scope>NUCLEOTIDE SEQUENCE [LARGE SCALE GENOMIC DNA]</scope>
    <source>
        <strain evidence="11">DG_24</strain>
    </source>
</reference>
<comment type="subcellular location">
    <subcellularLocation>
        <location evidence="1">Cell membrane</location>
        <topology evidence="1">Multi-pass membrane protein</topology>
    </subcellularLocation>
</comment>
<dbReference type="Gene3D" id="3.30.70.100">
    <property type="match status" value="1"/>
</dbReference>
<evidence type="ECO:0000259" key="8">
    <source>
        <dbReference type="Pfam" id="PF00924"/>
    </source>
</evidence>
<dbReference type="InterPro" id="IPR011014">
    <property type="entry name" value="MscS_channel_TM-2"/>
</dbReference>
<keyword evidence="6 7" id="KW-0472">Membrane</keyword>
<keyword evidence="3" id="KW-1003">Cell membrane</keyword>
<dbReference type="InterPro" id="IPR023408">
    <property type="entry name" value="MscS_beta-dom_sf"/>
</dbReference>
<feature type="domain" description="Mechanosensitive ion channel MscS C-terminal" evidence="9">
    <location>
        <begin position="253"/>
        <end position="338"/>
    </location>
</feature>
<evidence type="ECO:0000256" key="6">
    <source>
        <dbReference type="ARBA" id="ARBA00023136"/>
    </source>
</evidence>
<dbReference type="SUPFAM" id="SSF50182">
    <property type="entry name" value="Sm-like ribonucleoproteins"/>
    <property type="match status" value="1"/>
</dbReference>
<evidence type="ECO:0000313" key="11">
    <source>
        <dbReference type="EMBL" id="KPJ53360.1"/>
    </source>
</evidence>
<proteinExistence type="inferred from homology"/>
<dbReference type="Gene3D" id="1.10.287.1260">
    <property type="match status" value="1"/>
</dbReference>
<evidence type="ECO:0000256" key="5">
    <source>
        <dbReference type="ARBA" id="ARBA00022989"/>
    </source>
</evidence>
<dbReference type="AlphaFoldDB" id="A0A0S7WT47"/>
<dbReference type="Pfam" id="PF21082">
    <property type="entry name" value="MS_channel_3rd"/>
    <property type="match status" value="1"/>
</dbReference>
<dbReference type="PATRIC" id="fig|1703770.3.peg.1977"/>
<dbReference type="InterPro" id="IPR049278">
    <property type="entry name" value="MS_channel_C"/>
</dbReference>
<sequence>MDFLEWTYLGNTLQRWLVGLLITLTALAALRILRTLLHRRFSAVVRRIPGDWDELVTLLSRRTNSFLLAIFSTYAGSLALTLPGKVPVWIGTLAFIALLIQIALWADAIIPFWVTRYQRRQIEEDAARVTTVRALSFVVRLILFSIVALLALDNIPGVEVTTLIASLGVGGIAVALAVQGLLADLFASLSISLDKPFVIGDFIIVDTYLGTVEHIGLKTTRIRSLSGEQLIFSNNDLLSSRIRNYKRMAERRIVFSFGVIYQTPHEKLREIPSIVQQIVEPLELTRFDRAHFKEYGDFSLNFEVVYYVLDPDYRLYMDIQQAINLAIYEAFEEQGIEFAYPTQTLYVSDGRAPLEKAPSFPPSSA</sequence>
<feature type="transmembrane region" description="Helical" evidence="7">
    <location>
        <begin position="16"/>
        <end position="37"/>
    </location>
</feature>
<feature type="domain" description="Mechanosensitive ion channel transmembrane helices 2/3" evidence="10">
    <location>
        <begin position="138"/>
        <end position="179"/>
    </location>
</feature>
<feature type="transmembrane region" description="Helical" evidence="7">
    <location>
        <begin position="88"/>
        <end position="114"/>
    </location>
</feature>
<comment type="similarity">
    <text evidence="2">Belongs to the MscS (TC 1.A.23) family.</text>
</comment>
<evidence type="ECO:0000259" key="9">
    <source>
        <dbReference type="Pfam" id="PF21082"/>
    </source>
</evidence>
<feature type="transmembrane region" description="Helical" evidence="7">
    <location>
        <begin position="164"/>
        <end position="187"/>
    </location>
</feature>
<dbReference type="Gene3D" id="2.30.30.60">
    <property type="match status" value="1"/>
</dbReference>
<evidence type="ECO:0000256" key="7">
    <source>
        <dbReference type="SAM" id="Phobius"/>
    </source>
</evidence>
<dbReference type="GO" id="GO:0055085">
    <property type="term" value="P:transmembrane transport"/>
    <property type="evidence" value="ECO:0007669"/>
    <property type="project" value="InterPro"/>
</dbReference>
<dbReference type="STRING" id="1703770.AMJ39_04975"/>
<organism evidence="11 12">
    <name type="scientific">candidate division TA06 bacterium DG_24</name>
    <dbReference type="NCBI Taxonomy" id="1703770"/>
    <lineage>
        <taxon>Bacteria</taxon>
        <taxon>Bacteria division TA06</taxon>
    </lineage>
</organism>
<dbReference type="EMBL" id="LIZS01000021">
    <property type="protein sequence ID" value="KPJ53360.1"/>
    <property type="molecule type" value="Genomic_DNA"/>
</dbReference>
<dbReference type="SUPFAM" id="SSF82861">
    <property type="entry name" value="Mechanosensitive channel protein MscS (YggB), transmembrane region"/>
    <property type="match status" value="1"/>
</dbReference>
<dbReference type="InterPro" id="IPR010920">
    <property type="entry name" value="LSM_dom_sf"/>
</dbReference>
<evidence type="ECO:0000256" key="3">
    <source>
        <dbReference type="ARBA" id="ARBA00022475"/>
    </source>
</evidence>
<protein>
    <submittedName>
        <fullName evidence="11">Mechanosensitive ion channel protein MscS</fullName>
    </submittedName>
</protein>
<gene>
    <name evidence="11" type="ORF">AMJ39_04975</name>
</gene>
<dbReference type="InterPro" id="IPR049142">
    <property type="entry name" value="MS_channel_1st"/>
</dbReference>
<evidence type="ECO:0000256" key="4">
    <source>
        <dbReference type="ARBA" id="ARBA00022692"/>
    </source>
</evidence>
<dbReference type="InterPro" id="IPR011066">
    <property type="entry name" value="MscS_channel_C_sf"/>
</dbReference>
<keyword evidence="4 7" id="KW-0812">Transmembrane</keyword>
<accession>A0A0S7WT47</accession>
<dbReference type="PANTHER" id="PTHR30566">
    <property type="entry name" value="YNAI-RELATED MECHANOSENSITIVE ION CHANNEL"/>
    <property type="match status" value="1"/>
</dbReference>
<dbReference type="InterPro" id="IPR006685">
    <property type="entry name" value="MscS_channel_2nd"/>
</dbReference>
<keyword evidence="5 7" id="KW-1133">Transmembrane helix</keyword>
<dbReference type="Proteomes" id="UP000052008">
    <property type="component" value="Unassembled WGS sequence"/>
</dbReference>
<dbReference type="PANTHER" id="PTHR30566:SF25">
    <property type="entry name" value="INNER MEMBRANE PROTEIN"/>
    <property type="match status" value="1"/>
</dbReference>
<evidence type="ECO:0000259" key="10">
    <source>
        <dbReference type="Pfam" id="PF21088"/>
    </source>
</evidence>
<feature type="transmembrane region" description="Helical" evidence="7">
    <location>
        <begin position="134"/>
        <end position="152"/>
    </location>
</feature>
<name>A0A0S7WT47_UNCT6</name>
<evidence type="ECO:0000256" key="2">
    <source>
        <dbReference type="ARBA" id="ARBA00008017"/>
    </source>
</evidence>
<dbReference type="SUPFAM" id="SSF82689">
    <property type="entry name" value="Mechanosensitive channel protein MscS (YggB), C-terminal domain"/>
    <property type="match status" value="1"/>
</dbReference>
<dbReference type="Pfam" id="PF21088">
    <property type="entry name" value="MS_channel_1st"/>
    <property type="match status" value="1"/>
</dbReference>
<dbReference type="Pfam" id="PF00924">
    <property type="entry name" value="MS_channel_2nd"/>
    <property type="match status" value="1"/>
</dbReference>
<feature type="transmembrane region" description="Helical" evidence="7">
    <location>
        <begin position="65"/>
        <end position="82"/>
    </location>
</feature>
<comment type="caution">
    <text evidence="11">The sequence shown here is derived from an EMBL/GenBank/DDBJ whole genome shotgun (WGS) entry which is preliminary data.</text>
</comment>
<evidence type="ECO:0000313" key="12">
    <source>
        <dbReference type="Proteomes" id="UP000052008"/>
    </source>
</evidence>
<evidence type="ECO:0000256" key="1">
    <source>
        <dbReference type="ARBA" id="ARBA00004651"/>
    </source>
</evidence>
<feature type="domain" description="Mechanosensitive ion channel MscS" evidence="8">
    <location>
        <begin position="181"/>
        <end position="247"/>
    </location>
</feature>